<evidence type="ECO:0000313" key="9">
    <source>
        <dbReference type="EMBL" id="RUT68369.1"/>
    </source>
</evidence>
<dbReference type="Gene3D" id="3.30.565.10">
    <property type="entry name" value="Histidine kinase-like ATPase, C-terminal domain"/>
    <property type="match status" value="1"/>
</dbReference>
<keyword evidence="3" id="KW-0808">Transferase</keyword>
<dbReference type="EC" id="2.7.13.3" evidence="2"/>
<dbReference type="PANTHER" id="PTHR24421:SF10">
    <property type="entry name" value="NITRATE_NITRITE SENSOR PROTEIN NARQ"/>
    <property type="match status" value="1"/>
</dbReference>
<keyword evidence="5" id="KW-0902">Two-component regulatory system</keyword>
<dbReference type="InterPro" id="IPR036890">
    <property type="entry name" value="HATPase_C_sf"/>
</dbReference>
<dbReference type="SUPFAM" id="SSF48452">
    <property type="entry name" value="TPR-like"/>
    <property type="match status" value="1"/>
</dbReference>
<dbReference type="InterPro" id="IPR050482">
    <property type="entry name" value="Sensor_HK_TwoCompSys"/>
</dbReference>
<dbReference type="Gene3D" id="1.25.40.10">
    <property type="entry name" value="Tetratricopeptide repeat domain"/>
    <property type="match status" value="2"/>
</dbReference>
<evidence type="ECO:0000256" key="7">
    <source>
        <dbReference type="SAM" id="Phobius"/>
    </source>
</evidence>
<dbReference type="SUPFAM" id="SSF55874">
    <property type="entry name" value="ATPase domain of HSP90 chaperone/DNA topoisomerase II/histidine kinase"/>
    <property type="match status" value="1"/>
</dbReference>
<dbReference type="GO" id="GO:0000160">
    <property type="term" value="P:phosphorelay signal transduction system"/>
    <property type="evidence" value="ECO:0007669"/>
    <property type="project" value="UniProtKB-KW"/>
</dbReference>
<dbReference type="OrthoDB" id="977000at2"/>
<dbReference type="PANTHER" id="PTHR24421">
    <property type="entry name" value="NITRATE/NITRITE SENSOR PROTEIN NARX-RELATED"/>
    <property type="match status" value="1"/>
</dbReference>
<evidence type="ECO:0000256" key="1">
    <source>
        <dbReference type="ARBA" id="ARBA00000085"/>
    </source>
</evidence>
<name>A0A434A1W0_9FLAO</name>
<dbReference type="Pfam" id="PF02518">
    <property type="entry name" value="HATPase_c"/>
    <property type="match status" value="1"/>
</dbReference>
<dbReference type="InterPro" id="IPR005467">
    <property type="entry name" value="His_kinase_dom"/>
</dbReference>
<keyword evidence="7" id="KW-0472">Membrane</keyword>
<evidence type="ECO:0000256" key="2">
    <source>
        <dbReference type="ARBA" id="ARBA00012438"/>
    </source>
</evidence>
<keyword evidence="10" id="KW-1185">Reference proteome</keyword>
<reference evidence="10" key="1">
    <citation type="journal article" date="2019" name="Syst. Appl. Microbiol.">
        <title>Flavobacterium circumlabens sp. nov. and Flavobacterium cupreum sp. nov., two psychrotrophic species isolated from Antarctic environmental samples.</title>
        <authorList>
            <person name="Kralova S."/>
            <person name="Busse H.-J."/>
            <person name="Svec P."/>
            <person name="Maslanova I."/>
            <person name="Stankova E."/>
            <person name="Bartak M."/>
            <person name="Sedlacek I."/>
        </authorList>
    </citation>
    <scope>NUCLEOTIDE SEQUENCE [LARGE SCALE GENOMIC DNA]</scope>
    <source>
        <strain evidence="10">CCM 8825</strain>
    </source>
</reference>
<dbReference type="CDD" id="cd16917">
    <property type="entry name" value="HATPase_UhpB-NarQ-NarX-like"/>
    <property type="match status" value="1"/>
</dbReference>
<keyword evidence="4" id="KW-0418">Kinase</keyword>
<dbReference type="Gene3D" id="1.20.5.1930">
    <property type="match status" value="1"/>
</dbReference>
<gene>
    <name evidence="9" type="ORF">D0817_21845</name>
</gene>
<dbReference type="SMART" id="SM00028">
    <property type="entry name" value="TPR"/>
    <property type="match status" value="4"/>
</dbReference>
<evidence type="ECO:0000256" key="3">
    <source>
        <dbReference type="ARBA" id="ARBA00022679"/>
    </source>
</evidence>
<dbReference type="PROSITE" id="PS50005">
    <property type="entry name" value="TPR"/>
    <property type="match status" value="1"/>
</dbReference>
<comment type="caution">
    <text evidence="9">The sequence shown here is derived from an EMBL/GenBank/DDBJ whole genome shotgun (WGS) entry which is preliminary data.</text>
</comment>
<feature type="domain" description="Histidine kinase" evidence="8">
    <location>
        <begin position="484"/>
        <end position="670"/>
    </location>
</feature>
<feature type="transmembrane region" description="Helical" evidence="7">
    <location>
        <begin position="422"/>
        <end position="441"/>
    </location>
</feature>
<keyword evidence="6" id="KW-0802">TPR repeat</keyword>
<dbReference type="GO" id="GO:0004673">
    <property type="term" value="F:protein histidine kinase activity"/>
    <property type="evidence" value="ECO:0007669"/>
    <property type="project" value="UniProtKB-EC"/>
</dbReference>
<evidence type="ECO:0000313" key="10">
    <source>
        <dbReference type="Proteomes" id="UP000288102"/>
    </source>
</evidence>
<keyword evidence="7" id="KW-1133">Transmembrane helix</keyword>
<evidence type="ECO:0000256" key="5">
    <source>
        <dbReference type="ARBA" id="ARBA00023012"/>
    </source>
</evidence>
<protein>
    <recommendedName>
        <fullName evidence="2">histidine kinase</fullName>
        <ecNumber evidence="2">2.7.13.3</ecNumber>
    </recommendedName>
</protein>
<comment type="catalytic activity">
    <reaction evidence="1">
        <text>ATP + protein L-histidine = ADP + protein N-phospho-L-histidine.</text>
        <dbReference type="EC" id="2.7.13.3"/>
    </reaction>
</comment>
<dbReference type="AlphaFoldDB" id="A0A434A1W0"/>
<evidence type="ECO:0000256" key="6">
    <source>
        <dbReference type="PROSITE-ProRule" id="PRU00339"/>
    </source>
</evidence>
<evidence type="ECO:0000256" key="4">
    <source>
        <dbReference type="ARBA" id="ARBA00022777"/>
    </source>
</evidence>
<dbReference type="InterPro" id="IPR003594">
    <property type="entry name" value="HATPase_dom"/>
</dbReference>
<dbReference type="Proteomes" id="UP000288102">
    <property type="component" value="Unassembled WGS sequence"/>
</dbReference>
<accession>A0A434A1W0</accession>
<organism evidence="9 10">
    <name type="scientific">Flavobacterium cupreum</name>
    <dbReference type="NCBI Taxonomy" id="2133766"/>
    <lineage>
        <taxon>Bacteria</taxon>
        <taxon>Pseudomonadati</taxon>
        <taxon>Bacteroidota</taxon>
        <taxon>Flavobacteriia</taxon>
        <taxon>Flavobacteriales</taxon>
        <taxon>Flavobacteriaceae</taxon>
        <taxon>Flavobacterium</taxon>
    </lineage>
</organism>
<feature type="repeat" description="TPR" evidence="6">
    <location>
        <begin position="239"/>
        <end position="272"/>
    </location>
</feature>
<dbReference type="InterPro" id="IPR011990">
    <property type="entry name" value="TPR-like_helical_dom_sf"/>
</dbReference>
<sequence length="670" mass="78390">MKTKLKIIVLTTFLLLIVSCQRKKFEYGNKKDISKLIENIEDESFNDNLKEKYLDTLCDKLQSLQNDSVTRNLCFKVAVKYYDLNLLDKYLNVTRNIYQLSVKGNDSSHISKSLYYMGDYYDDKTQLDSAFYYYAKSEKLYKSIKDTLNIGRTALYKAGILYDAGNFTESEIEVVTALRFLSKTNNTRLTYECYNLLGLSVEEINNYKKSLQYFELALKQLDKLDSEGYSKERVIKSRTSIYNNMGGVYKKMEDYKRAILLYKAGLQTKDLKQNQPKLYAMLLNNLAYSEMKSGSNRGIKEMFFESLRIRDSLQIKQGIISSKIAIGEYYLYKKDTLKALKFIKEGYVLSKKIKSNYDILNSLKLLTENDTKNKTYFANLYFKVNDSIHAVERTTRNKFARIAYETDQLEEKNEVLTRRNTYIIIASIVFFTLLVAIFFVYRLKSKNKELLFTQEQQKANEKIYQLMLKQQSKTEEARKEERDRIAMELHDGIVNSIFTTRFNLIQLEPNQTYKKEQLVKELEKAENEIRKVSHDLTQNLLFEDKNLPEIITHLVEPQQNHFNTKFDLTIDKYINWSMVSTDSKIHIYRIIQEGIQNINKYSRAEKCYVMLLKTGDKITIRIWDNGIGFNVEKVKQGIGLKNINERTKALNGELKITSSTGNGTTIEIIF</sequence>
<dbReference type="RefSeq" id="WP_127340415.1">
    <property type="nucleotide sequence ID" value="NZ_QWDM01000018.1"/>
</dbReference>
<dbReference type="PROSITE" id="PS51257">
    <property type="entry name" value="PROKAR_LIPOPROTEIN"/>
    <property type="match status" value="1"/>
</dbReference>
<dbReference type="InterPro" id="IPR019734">
    <property type="entry name" value="TPR_rpt"/>
</dbReference>
<dbReference type="EMBL" id="QWDM01000018">
    <property type="protein sequence ID" value="RUT68369.1"/>
    <property type="molecule type" value="Genomic_DNA"/>
</dbReference>
<proteinExistence type="predicted"/>
<keyword evidence="7" id="KW-0812">Transmembrane</keyword>
<evidence type="ECO:0000259" key="8">
    <source>
        <dbReference type="PROSITE" id="PS50109"/>
    </source>
</evidence>
<dbReference type="PROSITE" id="PS50109">
    <property type="entry name" value="HIS_KIN"/>
    <property type="match status" value="1"/>
</dbReference>